<dbReference type="Proteomes" id="UP001054945">
    <property type="component" value="Unassembled WGS sequence"/>
</dbReference>
<reference evidence="1 2" key="1">
    <citation type="submission" date="2021-06" db="EMBL/GenBank/DDBJ databases">
        <title>Caerostris extrusa draft genome.</title>
        <authorList>
            <person name="Kono N."/>
            <person name="Arakawa K."/>
        </authorList>
    </citation>
    <scope>NUCLEOTIDE SEQUENCE [LARGE SCALE GENOMIC DNA]</scope>
</reference>
<evidence type="ECO:0000313" key="1">
    <source>
        <dbReference type="EMBL" id="GIX83807.1"/>
    </source>
</evidence>
<dbReference type="EMBL" id="BPLR01020904">
    <property type="protein sequence ID" value="GIX83807.1"/>
    <property type="molecule type" value="Genomic_DNA"/>
</dbReference>
<comment type="caution">
    <text evidence="1">The sequence shown here is derived from an EMBL/GenBank/DDBJ whole genome shotgun (WGS) entry which is preliminary data.</text>
</comment>
<gene>
    <name evidence="1" type="ORF">CEXT_337251</name>
</gene>
<dbReference type="AlphaFoldDB" id="A0AAV4NG92"/>
<proteinExistence type="predicted"/>
<keyword evidence="2" id="KW-1185">Reference proteome</keyword>
<accession>A0AAV4NG92</accession>
<name>A0AAV4NG92_CAEEX</name>
<organism evidence="1 2">
    <name type="scientific">Caerostris extrusa</name>
    <name type="common">Bark spider</name>
    <name type="synonym">Caerostris bankana</name>
    <dbReference type="NCBI Taxonomy" id="172846"/>
    <lineage>
        <taxon>Eukaryota</taxon>
        <taxon>Metazoa</taxon>
        <taxon>Ecdysozoa</taxon>
        <taxon>Arthropoda</taxon>
        <taxon>Chelicerata</taxon>
        <taxon>Arachnida</taxon>
        <taxon>Araneae</taxon>
        <taxon>Araneomorphae</taxon>
        <taxon>Entelegynae</taxon>
        <taxon>Araneoidea</taxon>
        <taxon>Araneidae</taxon>
        <taxon>Caerostris</taxon>
    </lineage>
</organism>
<sequence>MSECNLRQKTGGILILRTSQIGLQRDFTIEEWRDRLLYLSSVDYYAYSAYVLSILIYSCEPLVNGSKKIIDSLENFHNQALHFINGVVKSIPIDYMLLCTNSSPRTLIIKERVADFISHFEVEFGAQQFLLPRNLIEAKTFTIRLGLSQSVLKVEDNDKVVK</sequence>
<evidence type="ECO:0000313" key="2">
    <source>
        <dbReference type="Proteomes" id="UP001054945"/>
    </source>
</evidence>
<protein>
    <submittedName>
        <fullName evidence="1">Uncharacterized protein</fullName>
    </submittedName>
</protein>